<dbReference type="InterPro" id="IPR050087">
    <property type="entry name" value="AON_synthase_class-II"/>
</dbReference>
<comment type="cofactor">
    <cofactor evidence="1">
        <name>pyridoxal 5'-phosphate</name>
        <dbReference type="ChEBI" id="CHEBI:597326"/>
    </cofactor>
</comment>
<dbReference type="STRING" id="1646377.BS640_19110"/>
<comment type="caution">
    <text evidence="4">The sequence shown here is derived from an EMBL/GenBank/DDBJ whole genome shotgun (WGS) entry which is preliminary data.</text>
</comment>
<dbReference type="Gene3D" id="3.40.640.10">
    <property type="entry name" value="Type I PLP-dependent aspartate aminotransferase-like (Major domain)"/>
    <property type="match status" value="1"/>
</dbReference>
<evidence type="ECO:0000313" key="5">
    <source>
        <dbReference type="Proteomes" id="UP000192536"/>
    </source>
</evidence>
<evidence type="ECO:0000313" key="4">
    <source>
        <dbReference type="EMBL" id="ORJ23871.1"/>
    </source>
</evidence>
<dbReference type="EMBL" id="MRWE01000040">
    <property type="protein sequence ID" value="ORJ23871.1"/>
    <property type="molecule type" value="Genomic_DNA"/>
</dbReference>
<sequence>MDFHELIELERKPFKERVKLRYSAYLKELEKGFMFGRQGDGPVDAQMYYKDLHSDTFNNVLVFGSNSYLGLANHPYVKNKVVEAVEKFGIGTGGSPAFSGYTRQHKELEKRLAALAGHEDAVLLPSGYMANLCWVNGLMNRNDIIVYDQNSHASVINAIKMTSVPFYTFDPERLEDFDQMLHKIRERTKPGTQIFSTVEGVRSTDGSIIDLRRYIEICRAHDIITILDDAHGLGTVGPTGKGTLEHLDLLGQVDLRMSTCSKSLGAQGAFVSGKSEYIFMLRHFAYPYLFTSGLAQPTIAAISAALDVMEKEPERIERLHDNVRYMQDQLEAKGFNILRGQSGIIPVFFEKISVVGNINRRLFERGVFANIMEYPMVPPDKERLRISVMSSHTRDEIDRAVEIIAEVAREFDAL</sequence>
<dbReference type="InterPro" id="IPR015421">
    <property type="entry name" value="PyrdxlP-dep_Trfase_major"/>
</dbReference>
<dbReference type="Proteomes" id="UP000192536">
    <property type="component" value="Unassembled WGS sequence"/>
</dbReference>
<accession>A0A1X0WAU6</accession>
<dbReference type="InterPro" id="IPR015424">
    <property type="entry name" value="PyrdxlP-dep_Trfase"/>
</dbReference>
<keyword evidence="4" id="KW-0032">Aminotransferase</keyword>
<dbReference type="SUPFAM" id="SSF53383">
    <property type="entry name" value="PLP-dependent transferases"/>
    <property type="match status" value="1"/>
</dbReference>
<dbReference type="InterPro" id="IPR004839">
    <property type="entry name" value="Aminotransferase_I/II_large"/>
</dbReference>
<dbReference type="PANTHER" id="PTHR13693:SF3">
    <property type="entry name" value="LD36009P"/>
    <property type="match status" value="1"/>
</dbReference>
<keyword evidence="5" id="KW-1185">Reference proteome</keyword>
<dbReference type="GeneID" id="93566272"/>
<dbReference type="GO" id="GO:0008483">
    <property type="term" value="F:transaminase activity"/>
    <property type="evidence" value="ECO:0007669"/>
    <property type="project" value="UniProtKB-KW"/>
</dbReference>
<dbReference type="AlphaFoldDB" id="A0A1X0WAU6"/>
<dbReference type="PANTHER" id="PTHR13693">
    <property type="entry name" value="CLASS II AMINOTRANSFERASE/8-AMINO-7-OXONONANOATE SYNTHASE"/>
    <property type="match status" value="1"/>
</dbReference>
<keyword evidence="2 4" id="KW-0808">Transferase</keyword>
<proteinExistence type="predicted"/>
<dbReference type="Pfam" id="PF00155">
    <property type="entry name" value="Aminotran_1_2"/>
    <property type="match status" value="1"/>
</dbReference>
<evidence type="ECO:0000256" key="1">
    <source>
        <dbReference type="ARBA" id="ARBA00001933"/>
    </source>
</evidence>
<evidence type="ECO:0000256" key="2">
    <source>
        <dbReference type="ARBA" id="ARBA00022679"/>
    </source>
</evidence>
<feature type="domain" description="Aminotransferase class I/classII large" evidence="3">
    <location>
        <begin position="59"/>
        <end position="404"/>
    </location>
</feature>
<dbReference type="GO" id="GO:0030170">
    <property type="term" value="F:pyridoxal phosphate binding"/>
    <property type="evidence" value="ECO:0007669"/>
    <property type="project" value="InterPro"/>
</dbReference>
<organism evidence="4 5">
    <name type="scientific">Rouxiella badensis</name>
    <dbReference type="NCBI Taxonomy" id="1646377"/>
    <lineage>
        <taxon>Bacteria</taxon>
        <taxon>Pseudomonadati</taxon>
        <taxon>Pseudomonadota</taxon>
        <taxon>Gammaproteobacteria</taxon>
        <taxon>Enterobacterales</taxon>
        <taxon>Yersiniaceae</taxon>
        <taxon>Rouxiella</taxon>
    </lineage>
</organism>
<gene>
    <name evidence="4" type="ORF">BS640_19110</name>
</gene>
<evidence type="ECO:0000259" key="3">
    <source>
        <dbReference type="Pfam" id="PF00155"/>
    </source>
</evidence>
<dbReference type="RefSeq" id="WP_084913150.1">
    <property type="nucleotide sequence ID" value="NZ_CAUQAZ010000009.1"/>
</dbReference>
<dbReference type="Gene3D" id="3.90.1150.10">
    <property type="entry name" value="Aspartate Aminotransferase, domain 1"/>
    <property type="match status" value="1"/>
</dbReference>
<name>A0A1X0WAU6_9GAMM</name>
<dbReference type="InterPro" id="IPR015422">
    <property type="entry name" value="PyrdxlP-dep_Trfase_small"/>
</dbReference>
<reference evidence="4 5" key="1">
    <citation type="journal article" date="2017" name="Int. J. Syst. Evol. Microbiol.">
        <title>Rouxiella badensis sp. nov. and Rouxiella silvae sp. nov. isolated from peat bog soil in Germany and emendation of the genus description.</title>
        <authorList>
            <person name="Le Fleche-Mateos A."/>
            <person name="Kugler J.H."/>
            <person name="Hansen S.H."/>
            <person name="Syldatk C."/>
            <person name="Hausmann R."/>
            <person name="Lomprez F."/>
            <person name="Vandenbogaert M."/>
            <person name="Manuguerra J.C."/>
            <person name="Grimont P.A."/>
        </authorList>
    </citation>
    <scope>NUCLEOTIDE SEQUENCE [LARGE SCALE GENOMIC DNA]</scope>
    <source>
        <strain evidence="4 5">DSM 100043</strain>
    </source>
</reference>
<protein>
    <submittedName>
        <fullName evidence="4">Aminotransferase</fullName>
    </submittedName>
</protein>